<name>A0A7K0G4H3_9SPHI</name>
<keyword evidence="2" id="KW-1185">Reference proteome</keyword>
<sequence length="50" mass="5595">MKRNSNNIEELELKREIITCENTNGGIANKDYTVLGETLTMTSTMTGFVI</sequence>
<dbReference type="AlphaFoldDB" id="A0A7K0G4H3"/>
<accession>A0A7K0G4H3</accession>
<comment type="caution">
    <text evidence="1">The sequence shown here is derived from an EMBL/GenBank/DDBJ whole genome shotgun (WGS) entry which is preliminary data.</text>
</comment>
<dbReference type="EMBL" id="WKKH01000033">
    <property type="protein sequence ID" value="MRX77876.1"/>
    <property type="molecule type" value="Genomic_DNA"/>
</dbReference>
<protein>
    <submittedName>
        <fullName evidence="1">Uncharacterized protein</fullName>
    </submittedName>
</protein>
<evidence type="ECO:0000313" key="1">
    <source>
        <dbReference type="EMBL" id="MRX77876.1"/>
    </source>
</evidence>
<reference evidence="1 2" key="1">
    <citation type="submission" date="2019-11" db="EMBL/GenBank/DDBJ databases">
        <title>Pedobacter petrophilus genome.</title>
        <authorList>
            <person name="Feldbauer M.J."/>
            <person name="Newman J.D."/>
        </authorList>
    </citation>
    <scope>NUCLEOTIDE SEQUENCE [LARGE SCALE GENOMIC DNA]</scope>
    <source>
        <strain evidence="1 2">LMG 29686</strain>
    </source>
</reference>
<proteinExistence type="predicted"/>
<evidence type="ECO:0000313" key="2">
    <source>
        <dbReference type="Proteomes" id="UP000487757"/>
    </source>
</evidence>
<organism evidence="1 2">
    <name type="scientific">Pedobacter petrophilus</name>
    <dbReference type="NCBI Taxonomy" id="1908241"/>
    <lineage>
        <taxon>Bacteria</taxon>
        <taxon>Pseudomonadati</taxon>
        <taxon>Bacteroidota</taxon>
        <taxon>Sphingobacteriia</taxon>
        <taxon>Sphingobacteriales</taxon>
        <taxon>Sphingobacteriaceae</taxon>
        <taxon>Pedobacter</taxon>
    </lineage>
</organism>
<dbReference type="Proteomes" id="UP000487757">
    <property type="component" value="Unassembled WGS sequence"/>
</dbReference>
<dbReference type="RefSeq" id="WP_154282290.1">
    <property type="nucleotide sequence ID" value="NZ_JBHUJQ010000001.1"/>
</dbReference>
<gene>
    <name evidence="1" type="ORF">GJU39_17475</name>
</gene>